<evidence type="ECO:0000313" key="7">
    <source>
        <dbReference type="Proteomes" id="UP000664835"/>
    </source>
</evidence>
<evidence type="ECO:0000259" key="5">
    <source>
        <dbReference type="PROSITE" id="PS50931"/>
    </source>
</evidence>
<evidence type="ECO:0000256" key="2">
    <source>
        <dbReference type="ARBA" id="ARBA00023015"/>
    </source>
</evidence>
<dbReference type="InterPro" id="IPR000847">
    <property type="entry name" value="LysR_HTH_N"/>
</dbReference>
<dbReference type="EMBL" id="JAGETV010000020">
    <property type="protein sequence ID" value="MBO1927914.1"/>
    <property type="molecule type" value="Genomic_DNA"/>
</dbReference>
<protein>
    <submittedName>
        <fullName evidence="6">LysR family transcriptional regulator</fullName>
    </submittedName>
</protein>
<feature type="domain" description="HTH lysR-type" evidence="5">
    <location>
        <begin position="8"/>
        <end position="65"/>
    </location>
</feature>
<dbReference type="SUPFAM" id="SSF53850">
    <property type="entry name" value="Periplasmic binding protein-like II"/>
    <property type="match status" value="1"/>
</dbReference>
<sequence>MGAQLDSIKIEQLSILLAAVKLGSFAAVAQERNISASSISRTIQGLEDHLGFQLFERSTRHLQLTEAGAIYCESIKPGLDCLCQAQVKALDSQNIVQGTLRMTFPPGFAEQQILPVLKKFRKKHPQLKLDILIDSEVLDLVRDRIDIAVRVGGQAQTGLVVIPLSTVNMKLVATPEFLQDYPIHNFKDLEQTPIIHFLEHRVWNFTSYEDEQDFHDVEVPRTIFASNVNAARELCLQGFGVSLLPDWLIGKELASGEVINLMSEYRAAFDRNTYRINLLYPNTNYLPMKTRVFAEFLEKELSDLSFK</sequence>
<keyword evidence="2" id="KW-0805">Transcription regulation</keyword>
<dbReference type="CDD" id="cd08422">
    <property type="entry name" value="PBP2_CrgA_like"/>
    <property type="match status" value="1"/>
</dbReference>
<dbReference type="Gene3D" id="3.40.190.290">
    <property type="match status" value="1"/>
</dbReference>
<dbReference type="Pfam" id="PF03466">
    <property type="entry name" value="LysR_substrate"/>
    <property type="match status" value="1"/>
</dbReference>
<comment type="caution">
    <text evidence="6">The sequence shown here is derived from an EMBL/GenBank/DDBJ whole genome shotgun (WGS) entry which is preliminary data.</text>
</comment>
<dbReference type="InterPro" id="IPR005119">
    <property type="entry name" value="LysR_subst-bd"/>
</dbReference>
<dbReference type="RefSeq" id="WP_208150528.1">
    <property type="nucleotide sequence ID" value="NZ_JAGETV010000020.1"/>
</dbReference>
<name>A0ABS3Q6G0_9GAMM</name>
<dbReference type="Gene3D" id="1.10.10.10">
    <property type="entry name" value="Winged helix-like DNA-binding domain superfamily/Winged helix DNA-binding domain"/>
    <property type="match status" value="1"/>
</dbReference>
<dbReference type="PANTHER" id="PTHR30537:SF5">
    <property type="entry name" value="HTH-TYPE TRANSCRIPTIONAL ACTIVATOR TTDR-RELATED"/>
    <property type="match status" value="1"/>
</dbReference>
<accession>A0ABS3Q6G0</accession>
<comment type="similarity">
    <text evidence="1">Belongs to the LysR transcriptional regulatory family.</text>
</comment>
<evidence type="ECO:0000256" key="4">
    <source>
        <dbReference type="ARBA" id="ARBA00023163"/>
    </source>
</evidence>
<dbReference type="PANTHER" id="PTHR30537">
    <property type="entry name" value="HTH-TYPE TRANSCRIPTIONAL REGULATOR"/>
    <property type="match status" value="1"/>
</dbReference>
<evidence type="ECO:0000313" key="6">
    <source>
        <dbReference type="EMBL" id="MBO1927914.1"/>
    </source>
</evidence>
<dbReference type="InterPro" id="IPR058163">
    <property type="entry name" value="LysR-type_TF_proteobact-type"/>
</dbReference>
<keyword evidence="4" id="KW-0804">Transcription</keyword>
<proteinExistence type="inferred from homology"/>
<gene>
    <name evidence="6" type="ORF">J3998_10030</name>
</gene>
<dbReference type="PROSITE" id="PS50931">
    <property type="entry name" value="HTH_LYSR"/>
    <property type="match status" value="1"/>
</dbReference>
<dbReference type="Pfam" id="PF00126">
    <property type="entry name" value="HTH_1"/>
    <property type="match status" value="1"/>
</dbReference>
<dbReference type="InterPro" id="IPR036390">
    <property type="entry name" value="WH_DNA-bd_sf"/>
</dbReference>
<keyword evidence="3" id="KW-0238">DNA-binding</keyword>
<evidence type="ECO:0000256" key="1">
    <source>
        <dbReference type="ARBA" id="ARBA00009437"/>
    </source>
</evidence>
<dbReference type="Proteomes" id="UP000664835">
    <property type="component" value="Unassembled WGS sequence"/>
</dbReference>
<keyword evidence="7" id="KW-1185">Reference proteome</keyword>
<evidence type="ECO:0000256" key="3">
    <source>
        <dbReference type="ARBA" id="ARBA00023125"/>
    </source>
</evidence>
<dbReference type="SUPFAM" id="SSF46785">
    <property type="entry name" value="Winged helix' DNA-binding domain"/>
    <property type="match status" value="1"/>
</dbReference>
<reference evidence="6 7" key="1">
    <citation type="submission" date="2021-03" db="EMBL/GenBank/DDBJ databases">
        <title>Thiomicrorhabdus sp.nov.,novel sulfur-oxidizing bacteria isolated from coastal sediment.</title>
        <authorList>
            <person name="Liu X."/>
        </authorList>
    </citation>
    <scope>NUCLEOTIDE SEQUENCE [LARGE SCALE GENOMIC DNA]</scope>
    <source>
        <strain evidence="6 7">6S2-11</strain>
    </source>
</reference>
<organism evidence="6 7">
    <name type="scientific">Thiomicrorhabdus marina</name>
    <dbReference type="NCBI Taxonomy" id="2818442"/>
    <lineage>
        <taxon>Bacteria</taxon>
        <taxon>Pseudomonadati</taxon>
        <taxon>Pseudomonadota</taxon>
        <taxon>Gammaproteobacteria</taxon>
        <taxon>Thiotrichales</taxon>
        <taxon>Piscirickettsiaceae</taxon>
        <taxon>Thiomicrorhabdus</taxon>
    </lineage>
</organism>
<dbReference type="InterPro" id="IPR036388">
    <property type="entry name" value="WH-like_DNA-bd_sf"/>
</dbReference>